<name>X1VYU6_9ZZZZ</name>
<feature type="non-terminal residue" evidence="1">
    <location>
        <position position="1"/>
    </location>
</feature>
<sequence>AIMALPKPLTHENLDSFQPLEFVLLLGPAGTGKSFTILSLADAWRRLKPEGKIYTIDCETGLAKTYKAAFPHLENILIWHADQVNDSDKFIDIFTELGRIVTPDDWLCIESDTRVWDMCQDTGWLKVTGQVKDKYLSHRLVAGGPVTPQPDQLWQVVLDAYRRRFRDVLVNEIRLKTNILITTGLSSKSSPFIKGARRDAMKQLGIDIVPDGH</sequence>
<feature type="non-terminal residue" evidence="1">
    <location>
        <position position="213"/>
    </location>
</feature>
<dbReference type="EMBL" id="BARW01036398">
    <property type="protein sequence ID" value="GAJ17590.1"/>
    <property type="molecule type" value="Genomic_DNA"/>
</dbReference>
<proteinExistence type="predicted"/>
<reference evidence="1" key="1">
    <citation type="journal article" date="2014" name="Front. Microbiol.">
        <title>High frequency of phylogenetically diverse reductive dehalogenase-homologous genes in deep subseafloor sedimentary metagenomes.</title>
        <authorList>
            <person name="Kawai M."/>
            <person name="Futagami T."/>
            <person name="Toyoda A."/>
            <person name="Takaki Y."/>
            <person name="Nishi S."/>
            <person name="Hori S."/>
            <person name="Arai W."/>
            <person name="Tsubouchi T."/>
            <person name="Morono Y."/>
            <person name="Uchiyama I."/>
            <person name="Ito T."/>
            <person name="Fujiyama A."/>
            <person name="Inagaki F."/>
            <person name="Takami H."/>
        </authorList>
    </citation>
    <scope>NUCLEOTIDE SEQUENCE</scope>
    <source>
        <strain evidence="1">Expedition CK06-06</strain>
    </source>
</reference>
<evidence type="ECO:0000313" key="1">
    <source>
        <dbReference type="EMBL" id="GAJ17590.1"/>
    </source>
</evidence>
<dbReference type="AlphaFoldDB" id="X1VYU6"/>
<protein>
    <submittedName>
        <fullName evidence="1">Uncharacterized protein</fullName>
    </submittedName>
</protein>
<organism evidence="1">
    <name type="scientific">marine sediment metagenome</name>
    <dbReference type="NCBI Taxonomy" id="412755"/>
    <lineage>
        <taxon>unclassified sequences</taxon>
        <taxon>metagenomes</taxon>
        <taxon>ecological metagenomes</taxon>
    </lineage>
</organism>
<dbReference type="InterPro" id="IPR027417">
    <property type="entry name" value="P-loop_NTPase"/>
</dbReference>
<dbReference type="SUPFAM" id="SSF52540">
    <property type="entry name" value="P-loop containing nucleoside triphosphate hydrolases"/>
    <property type="match status" value="2"/>
</dbReference>
<accession>X1VYU6</accession>
<comment type="caution">
    <text evidence="1">The sequence shown here is derived from an EMBL/GenBank/DDBJ whole genome shotgun (WGS) entry which is preliminary data.</text>
</comment>
<gene>
    <name evidence="1" type="ORF">S12H4_56501</name>
</gene>